<proteinExistence type="predicted"/>
<dbReference type="AlphaFoldDB" id="A0ABD2YJ91"/>
<gene>
    <name evidence="6" type="ORF">ACH5RR_031632</name>
</gene>
<accession>A0ABD2YJ91</accession>
<organism evidence="6 7">
    <name type="scientific">Cinchona calisaya</name>
    <dbReference type="NCBI Taxonomy" id="153742"/>
    <lineage>
        <taxon>Eukaryota</taxon>
        <taxon>Viridiplantae</taxon>
        <taxon>Streptophyta</taxon>
        <taxon>Embryophyta</taxon>
        <taxon>Tracheophyta</taxon>
        <taxon>Spermatophyta</taxon>
        <taxon>Magnoliopsida</taxon>
        <taxon>eudicotyledons</taxon>
        <taxon>Gunneridae</taxon>
        <taxon>Pentapetalae</taxon>
        <taxon>asterids</taxon>
        <taxon>lamiids</taxon>
        <taxon>Gentianales</taxon>
        <taxon>Rubiaceae</taxon>
        <taxon>Cinchonoideae</taxon>
        <taxon>Cinchoneae</taxon>
        <taxon>Cinchona</taxon>
    </lineage>
</organism>
<evidence type="ECO:0000313" key="6">
    <source>
        <dbReference type="EMBL" id="KAL3506250.1"/>
    </source>
</evidence>
<keyword evidence="7" id="KW-1185">Reference proteome</keyword>
<comment type="caution">
    <text evidence="6">The sequence shown here is derived from an EMBL/GenBank/DDBJ whole genome shotgun (WGS) entry which is preliminary data.</text>
</comment>
<dbReference type="InterPro" id="IPR036093">
    <property type="entry name" value="NAC_dom_sf"/>
</dbReference>
<keyword evidence="3" id="KW-0804">Transcription</keyword>
<protein>
    <recommendedName>
        <fullName evidence="5">NAC domain-containing protein</fullName>
    </recommendedName>
</protein>
<keyword evidence="2" id="KW-0238">DNA-binding</keyword>
<dbReference type="GO" id="GO:0003677">
    <property type="term" value="F:DNA binding"/>
    <property type="evidence" value="ECO:0007669"/>
    <property type="project" value="UniProtKB-KW"/>
</dbReference>
<evidence type="ECO:0000256" key="1">
    <source>
        <dbReference type="ARBA" id="ARBA00023015"/>
    </source>
</evidence>
<dbReference type="PANTHER" id="PTHR31719">
    <property type="entry name" value="NAC TRANSCRIPTION FACTOR 56"/>
    <property type="match status" value="1"/>
</dbReference>
<dbReference type="Gene3D" id="2.170.150.80">
    <property type="entry name" value="NAC domain"/>
    <property type="match status" value="1"/>
</dbReference>
<name>A0ABD2YJ91_9GENT</name>
<evidence type="ECO:0000259" key="5">
    <source>
        <dbReference type="PROSITE" id="PS51005"/>
    </source>
</evidence>
<dbReference type="PROSITE" id="PS51005">
    <property type="entry name" value="NAC"/>
    <property type="match status" value="1"/>
</dbReference>
<dbReference type="EMBL" id="JBJUIK010000013">
    <property type="protein sequence ID" value="KAL3506250.1"/>
    <property type="molecule type" value="Genomic_DNA"/>
</dbReference>
<dbReference type="SUPFAM" id="SSF101941">
    <property type="entry name" value="NAC domain"/>
    <property type="match status" value="1"/>
</dbReference>
<evidence type="ECO:0000256" key="4">
    <source>
        <dbReference type="ARBA" id="ARBA00023242"/>
    </source>
</evidence>
<keyword evidence="1" id="KW-0805">Transcription regulation</keyword>
<dbReference type="Proteomes" id="UP001630127">
    <property type="component" value="Unassembled WGS sequence"/>
</dbReference>
<evidence type="ECO:0000256" key="3">
    <source>
        <dbReference type="ARBA" id="ARBA00023163"/>
    </source>
</evidence>
<reference evidence="6 7" key="1">
    <citation type="submission" date="2024-11" db="EMBL/GenBank/DDBJ databases">
        <title>A near-complete genome assembly of Cinchona calisaya.</title>
        <authorList>
            <person name="Lian D.C."/>
            <person name="Zhao X.W."/>
            <person name="Wei L."/>
        </authorList>
    </citation>
    <scope>NUCLEOTIDE SEQUENCE [LARGE SCALE GENOMIC DNA]</scope>
    <source>
        <tissue evidence="6">Nenye</tissue>
    </source>
</reference>
<keyword evidence="4" id="KW-0539">Nucleus</keyword>
<sequence>MAMASSSSVQDVATQADKVSGAKPLAFQPEQLIAVLNNLESGGNNIPADIIRENVYEYHPMQLLRKYGRNGDGPMLFFHELRKTGRKVKRKISRGQQIGQWTATKAKCKIRDKDGSVIGTKTSLVYYEYANDGNKKMENTDWHMKEYRLPQNETANKHKSP</sequence>
<dbReference type="InterPro" id="IPR003441">
    <property type="entry name" value="NAC-dom"/>
</dbReference>
<dbReference type="Pfam" id="PF02365">
    <property type="entry name" value="NAM"/>
    <property type="match status" value="1"/>
</dbReference>
<dbReference type="PANTHER" id="PTHR31719:SF179">
    <property type="entry name" value="OS08G0148400 PROTEIN"/>
    <property type="match status" value="1"/>
</dbReference>
<evidence type="ECO:0000256" key="2">
    <source>
        <dbReference type="ARBA" id="ARBA00023125"/>
    </source>
</evidence>
<evidence type="ECO:0000313" key="7">
    <source>
        <dbReference type="Proteomes" id="UP001630127"/>
    </source>
</evidence>
<feature type="domain" description="NAC" evidence="5">
    <location>
        <begin position="18"/>
        <end position="161"/>
    </location>
</feature>